<dbReference type="EMBL" id="BAAANB010000125">
    <property type="protein sequence ID" value="GAA1502401.1"/>
    <property type="molecule type" value="Genomic_DNA"/>
</dbReference>
<dbReference type="SUPFAM" id="SSF55144">
    <property type="entry name" value="LigT-like"/>
    <property type="match status" value="1"/>
</dbReference>
<dbReference type="Proteomes" id="UP001501285">
    <property type="component" value="Unassembled WGS sequence"/>
</dbReference>
<dbReference type="GO" id="GO:0016874">
    <property type="term" value="F:ligase activity"/>
    <property type="evidence" value="ECO:0007669"/>
    <property type="project" value="UniProtKB-KW"/>
</dbReference>
<keyword evidence="1" id="KW-0436">Ligase</keyword>
<evidence type="ECO:0000313" key="1">
    <source>
        <dbReference type="EMBL" id="GAA1502401.1"/>
    </source>
</evidence>
<reference evidence="1 2" key="1">
    <citation type="journal article" date="2019" name="Int. J. Syst. Evol. Microbiol.">
        <title>The Global Catalogue of Microorganisms (GCM) 10K type strain sequencing project: providing services to taxonomists for standard genome sequencing and annotation.</title>
        <authorList>
            <consortium name="The Broad Institute Genomics Platform"/>
            <consortium name="The Broad Institute Genome Sequencing Center for Infectious Disease"/>
            <person name="Wu L."/>
            <person name="Ma J."/>
        </authorList>
    </citation>
    <scope>NUCLEOTIDE SEQUENCE [LARGE SCALE GENOMIC DNA]</scope>
    <source>
        <strain evidence="1 2">JCM 14283</strain>
    </source>
</reference>
<sequence>MALALCLLLDRRSDRLVRSLWQRLEADGIPTLLSHTHGQHLAHLSYAVLLTWDECAVRDAVAGLGDRGPVDVSVQGTVIFPRGRAALAGSATVDLTTRQARAVEALRATGATIHRHYEPGHWTPHVSATTGVPGARLQPVVDAVSDRLPLTLRFDRAALIDTTFGTTWDLPGVP</sequence>
<dbReference type="InterPro" id="IPR009097">
    <property type="entry name" value="Cyclic_Pdiesterase"/>
</dbReference>
<dbReference type="RefSeq" id="WP_343994720.1">
    <property type="nucleotide sequence ID" value="NZ_BAAANB010000125.1"/>
</dbReference>
<organism evidence="1 2">
    <name type="scientific">Terrabacter terrae</name>
    <dbReference type="NCBI Taxonomy" id="318434"/>
    <lineage>
        <taxon>Bacteria</taxon>
        <taxon>Bacillati</taxon>
        <taxon>Actinomycetota</taxon>
        <taxon>Actinomycetes</taxon>
        <taxon>Micrococcales</taxon>
        <taxon>Intrasporangiaceae</taxon>
        <taxon>Terrabacter</taxon>
    </lineage>
</organism>
<name>A0ABN1ZQP2_9MICO</name>
<protein>
    <submittedName>
        <fullName evidence="1">2'-5' RNA ligase family protein</fullName>
    </submittedName>
</protein>
<comment type="caution">
    <text evidence="1">The sequence shown here is derived from an EMBL/GenBank/DDBJ whole genome shotgun (WGS) entry which is preliminary data.</text>
</comment>
<evidence type="ECO:0000313" key="2">
    <source>
        <dbReference type="Proteomes" id="UP001501285"/>
    </source>
</evidence>
<keyword evidence="2" id="KW-1185">Reference proteome</keyword>
<proteinExistence type="predicted"/>
<accession>A0ABN1ZQP2</accession>
<gene>
    <name evidence="1" type="ORF">GCM10009740_38750</name>
</gene>
<dbReference type="Pfam" id="PF13563">
    <property type="entry name" value="2_5_RNA_ligase2"/>
    <property type="match status" value="1"/>
</dbReference>